<evidence type="ECO:0000313" key="1">
    <source>
        <dbReference type="EMBL" id="ESK66027.1"/>
    </source>
</evidence>
<evidence type="ECO:0000313" key="2">
    <source>
        <dbReference type="Proteomes" id="UP000019050"/>
    </source>
</evidence>
<protein>
    <recommendedName>
        <fullName evidence="3">Lipoprotein</fullName>
    </recommendedName>
</protein>
<dbReference type="PROSITE" id="PS51257">
    <property type="entry name" value="PROKAR_LIPOPROTEIN"/>
    <property type="match status" value="1"/>
</dbReference>
<dbReference type="eggNOG" id="ENOG5033FT3">
    <property type="taxonomic scope" value="Bacteria"/>
</dbReference>
<dbReference type="RefSeq" id="WP_023391412.1">
    <property type="nucleotide sequence ID" value="NZ_KI535340.1"/>
</dbReference>
<dbReference type="InterPro" id="IPR038641">
    <property type="entry name" value="Csa_sf"/>
</dbReference>
<evidence type="ECO:0008006" key="3">
    <source>
        <dbReference type="Google" id="ProtNLM"/>
    </source>
</evidence>
<dbReference type="HOGENOM" id="CLU_103360_0_0_9"/>
<dbReference type="OrthoDB" id="2233558at2"/>
<dbReference type="Gene3D" id="2.50.20.40">
    <property type="match status" value="1"/>
</dbReference>
<keyword evidence="2" id="KW-1185">Reference proteome</keyword>
<accession>W1Q473</accession>
<dbReference type="AlphaFoldDB" id="W1Q473"/>
<dbReference type="GeneID" id="84816848"/>
<dbReference type="EMBL" id="ACIN03000004">
    <property type="protein sequence ID" value="ESK66027.1"/>
    <property type="molecule type" value="Genomic_DNA"/>
</dbReference>
<gene>
    <name evidence="1" type="ORF">GCWU000182_000761</name>
</gene>
<sequence length="223" mass="26114">MKKKLRLLIFLCLIVFLTGCKVTIGGSIEEMQSRFKVLERLYPTENVEDLFEKFPDGFSVVNLWLSDNTELRVEVKGNPDTHQVTGTIVQRPIQVEENMPEKYKKAIYFEKGQMKMEDGSEVPEEFKNFRFLFQSFHFEESFFDTATFNVKKTSYTPGTSNYFISYYAKNAELAKYLKVPEDSQLKVQFEGDLQADEEHRFTRIVDVEAVDSRKSFFEKIHAE</sequence>
<dbReference type="Proteomes" id="UP000019050">
    <property type="component" value="Unassembled WGS sequence"/>
</dbReference>
<reference evidence="1" key="1">
    <citation type="submission" date="2013-06" db="EMBL/GenBank/DDBJ databases">
        <authorList>
            <person name="Weinstock G."/>
            <person name="Sodergren E."/>
            <person name="Clifton S."/>
            <person name="Fulton L."/>
            <person name="Fulton B."/>
            <person name="Courtney L."/>
            <person name="Fronick C."/>
            <person name="Harrison M."/>
            <person name="Strong C."/>
            <person name="Farmer C."/>
            <person name="Delahaunty K."/>
            <person name="Markovic C."/>
            <person name="Hall O."/>
            <person name="Minx P."/>
            <person name="Tomlinson C."/>
            <person name="Mitreva M."/>
            <person name="Nelson J."/>
            <person name="Hou S."/>
            <person name="Wollam A."/>
            <person name="Pepin K.H."/>
            <person name="Johnson M."/>
            <person name="Bhonagiri V."/>
            <person name="Nash W.E."/>
            <person name="Warren W."/>
            <person name="Chinwalla A."/>
            <person name="Mardis E.R."/>
            <person name="Wilson R.K."/>
        </authorList>
    </citation>
    <scope>NUCLEOTIDE SEQUENCE [LARGE SCALE GENOMIC DNA]</scope>
    <source>
        <strain evidence="1">ATCC 49176</strain>
    </source>
</reference>
<name>W1Q473_ABIDE</name>
<proteinExistence type="predicted"/>
<dbReference type="STRING" id="592010.GCWU000182_000761"/>
<comment type="caution">
    <text evidence="1">The sequence shown here is derived from an EMBL/GenBank/DDBJ whole genome shotgun (WGS) entry which is preliminary data.</text>
</comment>
<organism evidence="1 2">
    <name type="scientific">Abiotrophia defectiva ATCC 49176</name>
    <dbReference type="NCBI Taxonomy" id="592010"/>
    <lineage>
        <taxon>Bacteria</taxon>
        <taxon>Bacillati</taxon>
        <taxon>Bacillota</taxon>
        <taxon>Bacilli</taxon>
        <taxon>Lactobacillales</taxon>
        <taxon>Aerococcaceae</taxon>
        <taxon>Abiotrophia</taxon>
    </lineage>
</organism>